<protein>
    <submittedName>
        <fullName evidence="2">Uncharacterized protein</fullName>
    </submittedName>
</protein>
<dbReference type="GeneID" id="37032122"/>
<dbReference type="EMBL" id="KZ819353">
    <property type="protein sequence ID" value="PWN45864.1"/>
    <property type="molecule type" value="Genomic_DNA"/>
</dbReference>
<reference evidence="2 3" key="1">
    <citation type="journal article" date="2018" name="Mol. Biol. Evol.">
        <title>Broad Genomic Sampling Reveals a Smut Pathogenic Ancestry of the Fungal Clade Ustilaginomycotina.</title>
        <authorList>
            <person name="Kijpornyongpan T."/>
            <person name="Mondo S.J."/>
            <person name="Barry K."/>
            <person name="Sandor L."/>
            <person name="Lee J."/>
            <person name="Lipzen A."/>
            <person name="Pangilinan J."/>
            <person name="LaButti K."/>
            <person name="Hainaut M."/>
            <person name="Henrissat B."/>
            <person name="Grigoriev I.V."/>
            <person name="Spatafora J.W."/>
            <person name="Aime M.C."/>
        </authorList>
    </citation>
    <scope>NUCLEOTIDE SEQUENCE [LARGE SCALE GENOMIC DNA]</scope>
    <source>
        <strain evidence="2 3">MCA 4658</strain>
    </source>
</reference>
<dbReference type="RefSeq" id="XP_025373024.1">
    <property type="nucleotide sequence ID" value="XM_025510252.1"/>
</dbReference>
<evidence type="ECO:0000256" key="1">
    <source>
        <dbReference type="SAM" id="MobiDB-lite"/>
    </source>
</evidence>
<gene>
    <name evidence="2" type="ORF">IE81DRAFT_128525</name>
</gene>
<dbReference type="AlphaFoldDB" id="A0A316W8I4"/>
<keyword evidence="3" id="KW-1185">Reference proteome</keyword>
<organism evidence="2 3">
    <name type="scientific">Ceraceosorus guamensis</name>
    <dbReference type="NCBI Taxonomy" id="1522189"/>
    <lineage>
        <taxon>Eukaryota</taxon>
        <taxon>Fungi</taxon>
        <taxon>Dikarya</taxon>
        <taxon>Basidiomycota</taxon>
        <taxon>Ustilaginomycotina</taxon>
        <taxon>Exobasidiomycetes</taxon>
        <taxon>Ceraceosorales</taxon>
        <taxon>Ceraceosoraceae</taxon>
        <taxon>Ceraceosorus</taxon>
    </lineage>
</organism>
<feature type="region of interest" description="Disordered" evidence="1">
    <location>
        <begin position="66"/>
        <end position="87"/>
    </location>
</feature>
<sequence length="87" mass="9401">MLSACIRACFRSRSCHSMTHLDQLPSARCLNLLSATRTIVIRVFAFMCISAATCFDVSMGTCSSSTPSSKQDAKLISKPCSDSQITC</sequence>
<proteinExistence type="predicted"/>
<accession>A0A316W8I4</accession>
<dbReference type="InParanoid" id="A0A316W8I4"/>
<dbReference type="Proteomes" id="UP000245783">
    <property type="component" value="Unassembled WGS sequence"/>
</dbReference>
<evidence type="ECO:0000313" key="3">
    <source>
        <dbReference type="Proteomes" id="UP000245783"/>
    </source>
</evidence>
<name>A0A316W8I4_9BASI</name>
<evidence type="ECO:0000313" key="2">
    <source>
        <dbReference type="EMBL" id="PWN45864.1"/>
    </source>
</evidence>